<evidence type="ECO:0000313" key="5">
    <source>
        <dbReference type="EMBL" id="SFS11966.1"/>
    </source>
</evidence>
<dbReference type="AlphaFoldDB" id="A0A1I6M8C3"/>
<dbReference type="InterPro" id="IPR036388">
    <property type="entry name" value="WH-like_DNA-bd_sf"/>
</dbReference>
<protein>
    <submittedName>
        <fullName evidence="5">cAMP-binding domain of CRP or a regulatory subunit of cAMP-dependent protein kinases</fullName>
    </submittedName>
</protein>
<dbReference type="Gene3D" id="2.60.120.10">
    <property type="entry name" value="Jelly Rolls"/>
    <property type="match status" value="1"/>
</dbReference>
<dbReference type="RefSeq" id="WP_165611366.1">
    <property type="nucleotide sequence ID" value="NZ_FOZG01000003.1"/>
</dbReference>
<feature type="domain" description="HTH crp-type" evidence="4">
    <location>
        <begin position="145"/>
        <end position="219"/>
    </location>
</feature>
<dbReference type="GO" id="GO:0003677">
    <property type="term" value="F:DNA binding"/>
    <property type="evidence" value="ECO:0007669"/>
    <property type="project" value="UniProtKB-KW"/>
</dbReference>
<dbReference type="Pfam" id="PF00027">
    <property type="entry name" value="cNMP_binding"/>
    <property type="match status" value="1"/>
</dbReference>
<keyword evidence="6" id="KW-1185">Reference proteome</keyword>
<accession>A0A1I6M8C3</accession>
<dbReference type="GO" id="GO:0016301">
    <property type="term" value="F:kinase activity"/>
    <property type="evidence" value="ECO:0007669"/>
    <property type="project" value="UniProtKB-KW"/>
</dbReference>
<evidence type="ECO:0000313" key="6">
    <source>
        <dbReference type="Proteomes" id="UP000198824"/>
    </source>
</evidence>
<dbReference type="Proteomes" id="UP000198824">
    <property type="component" value="Unassembled WGS sequence"/>
</dbReference>
<keyword evidence="5" id="KW-0418">Kinase</keyword>
<keyword evidence="3" id="KW-0804">Transcription</keyword>
<dbReference type="Gene3D" id="1.10.10.10">
    <property type="entry name" value="Winged helix-like DNA-binding domain superfamily/Winged helix DNA-binding domain"/>
    <property type="match status" value="1"/>
</dbReference>
<organism evidence="5 6">
    <name type="scientific">Sphingomonas jatrophae</name>
    <dbReference type="NCBI Taxonomy" id="1166337"/>
    <lineage>
        <taxon>Bacteria</taxon>
        <taxon>Pseudomonadati</taxon>
        <taxon>Pseudomonadota</taxon>
        <taxon>Alphaproteobacteria</taxon>
        <taxon>Sphingomonadales</taxon>
        <taxon>Sphingomonadaceae</taxon>
        <taxon>Sphingomonas</taxon>
    </lineage>
</organism>
<dbReference type="GO" id="GO:0006355">
    <property type="term" value="P:regulation of DNA-templated transcription"/>
    <property type="evidence" value="ECO:0007669"/>
    <property type="project" value="InterPro"/>
</dbReference>
<dbReference type="SMART" id="SM00419">
    <property type="entry name" value="HTH_CRP"/>
    <property type="match status" value="1"/>
</dbReference>
<dbReference type="InterPro" id="IPR000595">
    <property type="entry name" value="cNMP-bd_dom"/>
</dbReference>
<dbReference type="SUPFAM" id="SSF46785">
    <property type="entry name" value="Winged helix' DNA-binding domain"/>
    <property type="match status" value="1"/>
</dbReference>
<dbReference type="PROSITE" id="PS51063">
    <property type="entry name" value="HTH_CRP_2"/>
    <property type="match status" value="1"/>
</dbReference>
<keyword evidence="1" id="KW-0805">Transcription regulation</keyword>
<dbReference type="EMBL" id="FOZG01000003">
    <property type="protein sequence ID" value="SFS11966.1"/>
    <property type="molecule type" value="Genomic_DNA"/>
</dbReference>
<evidence type="ECO:0000256" key="2">
    <source>
        <dbReference type="ARBA" id="ARBA00023125"/>
    </source>
</evidence>
<evidence type="ECO:0000256" key="3">
    <source>
        <dbReference type="ARBA" id="ARBA00023163"/>
    </source>
</evidence>
<keyword evidence="2" id="KW-0238">DNA-binding</keyword>
<keyword evidence="5" id="KW-0808">Transferase</keyword>
<dbReference type="STRING" id="1166337.SAMN05192580_3661"/>
<name>A0A1I6M8C3_9SPHN</name>
<reference evidence="5 6" key="1">
    <citation type="submission" date="2016-10" db="EMBL/GenBank/DDBJ databases">
        <authorList>
            <person name="de Groot N.N."/>
        </authorList>
    </citation>
    <scope>NUCLEOTIDE SEQUENCE [LARGE SCALE GENOMIC DNA]</scope>
    <source>
        <strain evidence="5 6">S5-249</strain>
    </source>
</reference>
<dbReference type="SUPFAM" id="SSF51206">
    <property type="entry name" value="cAMP-binding domain-like"/>
    <property type="match status" value="1"/>
</dbReference>
<dbReference type="InterPro" id="IPR018490">
    <property type="entry name" value="cNMP-bd_dom_sf"/>
</dbReference>
<dbReference type="CDD" id="cd00038">
    <property type="entry name" value="CAP_ED"/>
    <property type="match status" value="1"/>
</dbReference>
<dbReference type="Pfam" id="PF13545">
    <property type="entry name" value="HTH_Crp_2"/>
    <property type="match status" value="1"/>
</dbReference>
<dbReference type="InterPro" id="IPR014710">
    <property type="entry name" value="RmlC-like_jellyroll"/>
</dbReference>
<dbReference type="InterPro" id="IPR012318">
    <property type="entry name" value="HTH_CRP"/>
</dbReference>
<evidence type="ECO:0000256" key="1">
    <source>
        <dbReference type="ARBA" id="ARBA00023015"/>
    </source>
</evidence>
<sequence length="242" mass="26926">MLEPLFAKLGRRGTLSAHQRGALAAAVGDSYAASPRETVVPQGVPQHCSNLLVDGYVARYKDLPDGQRQILQISLPGDFIDLPSFLLKTLEHDLVTLTTARLVRFPHEALLRITEDEQPLARQLWTTTLVEAAGHREQILSIGRRSALGRVAHLFCELFVRHETVGMTEDHAFPLPFTQGDIAEATGMTPVHVNRVFRRLRESGLIAITARRLQILDWPGLARVAEFDPSYLYLDPRPAPAT</sequence>
<evidence type="ECO:0000259" key="4">
    <source>
        <dbReference type="PROSITE" id="PS51063"/>
    </source>
</evidence>
<proteinExistence type="predicted"/>
<gene>
    <name evidence="5" type="ORF">SAMN05192580_3661</name>
</gene>
<dbReference type="InterPro" id="IPR036390">
    <property type="entry name" value="WH_DNA-bd_sf"/>
</dbReference>